<dbReference type="Proteomes" id="UP000320244">
    <property type="component" value="Unassembled WGS sequence"/>
</dbReference>
<proteinExistence type="predicted"/>
<dbReference type="GO" id="GO:0022857">
    <property type="term" value="F:transmembrane transporter activity"/>
    <property type="evidence" value="ECO:0007669"/>
    <property type="project" value="InterPro"/>
</dbReference>
<feature type="transmembrane region" description="Helical" evidence="5">
    <location>
        <begin position="215"/>
        <end position="235"/>
    </location>
</feature>
<evidence type="ECO:0000256" key="2">
    <source>
        <dbReference type="ARBA" id="ARBA00022692"/>
    </source>
</evidence>
<gene>
    <name evidence="7" type="ORF">FGL98_00665</name>
</gene>
<feature type="domain" description="Major facilitator superfamily (MFS) profile" evidence="6">
    <location>
        <begin position="219"/>
        <end position="413"/>
    </location>
</feature>
<feature type="transmembrane region" description="Helical" evidence="5">
    <location>
        <begin position="179"/>
        <end position="195"/>
    </location>
</feature>
<dbReference type="PROSITE" id="PS50850">
    <property type="entry name" value="MFS"/>
    <property type="match status" value="1"/>
</dbReference>
<feature type="transmembrane region" description="Helical" evidence="5">
    <location>
        <begin position="80"/>
        <end position="99"/>
    </location>
</feature>
<dbReference type="InterPro" id="IPR036259">
    <property type="entry name" value="MFS_trans_sf"/>
</dbReference>
<feature type="transmembrane region" description="Helical" evidence="5">
    <location>
        <begin position="7"/>
        <end position="27"/>
    </location>
</feature>
<evidence type="ECO:0000259" key="6">
    <source>
        <dbReference type="PROSITE" id="PS50850"/>
    </source>
</evidence>
<dbReference type="EMBL" id="VCQV01000001">
    <property type="protein sequence ID" value="TWP38946.1"/>
    <property type="molecule type" value="Genomic_DNA"/>
</dbReference>
<dbReference type="InterPro" id="IPR020846">
    <property type="entry name" value="MFS_dom"/>
</dbReference>
<dbReference type="GO" id="GO:0005886">
    <property type="term" value="C:plasma membrane"/>
    <property type="evidence" value="ECO:0007669"/>
    <property type="project" value="UniProtKB-SubCell"/>
</dbReference>
<keyword evidence="4 5" id="KW-0472">Membrane</keyword>
<feature type="transmembrane region" description="Helical" evidence="5">
    <location>
        <begin position="287"/>
        <end position="305"/>
    </location>
</feature>
<evidence type="ECO:0000313" key="8">
    <source>
        <dbReference type="Proteomes" id="UP000320244"/>
    </source>
</evidence>
<evidence type="ECO:0000256" key="3">
    <source>
        <dbReference type="ARBA" id="ARBA00022989"/>
    </source>
</evidence>
<feature type="transmembrane region" description="Helical" evidence="5">
    <location>
        <begin position="157"/>
        <end position="173"/>
    </location>
</feature>
<name>A0A563E8V2_9MICO</name>
<feature type="transmembrane region" description="Helical" evidence="5">
    <location>
        <begin position="255"/>
        <end position="275"/>
    </location>
</feature>
<dbReference type="Gene3D" id="1.20.1250.20">
    <property type="entry name" value="MFS general substrate transporter like domains"/>
    <property type="match status" value="1"/>
</dbReference>
<reference evidence="7 8" key="1">
    <citation type="submission" date="2019-05" db="EMBL/GenBank/DDBJ databases">
        <authorList>
            <person name="Lee S.D."/>
        </authorList>
    </citation>
    <scope>NUCLEOTIDE SEQUENCE [LARGE SCALE GENOMIC DNA]</scope>
    <source>
        <strain evidence="7 8">C5-26</strain>
    </source>
</reference>
<dbReference type="Pfam" id="PF07690">
    <property type="entry name" value="MFS_1"/>
    <property type="match status" value="1"/>
</dbReference>
<feature type="transmembrane region" description="Helical" evidence="5">
    <location>
        <begin position="47"/>
        <end position="68"/>
    </location>
</feature>
<comment type="caution">
    <text evidence="7">The sequence shown here is derived from an EMBL/GenBank/DDBJ whole genome shotgun (WGS) entry which is preliminary data.</text>
</comment>
<evidence type="ECO:0000256" key="5">
    <source>
        <dbReference type="SAM" id="Phobius"/>
    </source>
</evidence>
<feature type="transmembrane region" description="Helical" evidence="5">
    <location>
        <begin position="105"/>
        <end position="126"/>
    </location>
</feature>
<organism evidence="7 8">
    <name type="scientific">Leekyejoonella antrihumi</name>
    <dbReference type="NCBI Taxonomy" id="1660198"/>
    <lineage>
        <taxon>Bacteria</taxon>
        <taxon>Bacillati</taxon>
        <taxon>Actinomycetota</taxon>
        <taxon>Actinomycetes</taxon>
        <taxon>Micrococcales</taxon>
        <taxon>Dermacoccaceae</taxon>
        <taxon>Leekyejoonella</taxon>
    </lineage>
</organism>
<dbReference type="OrthoDB" id="9180256at2"/>
<keyword evidence="2 5" id="KW-0812">Transmembrane</keyword>
<dbReference type="PANTHER" id="PTHR23542">
    <property type="match status" value="1"/>
</dbReference>
<reference evidence="7 8" key="2">
    <citation type="submission" date="2019-08" db="EMBL/GenBank/DDBJ databases">
        <title>Jejuicoccus antrihumi gen. nov., sp. nov., a new member of the family Dermacoccaceae isolated from a cave.</title>
        <authorList>
            <person name="Schumann P."/>
            <person name="Kim I.S."/>
        </authorList>
    </citation>
    <scope>NUCLEOTIDE SEQUENCE [LARGE SCALE GENOMIC DNA]</scope>
    <source>
        <strain evidence="7 8">C5-26</strain>
    </source>
</reference>
<feature type="transmembrane region" description="Helical" evidence="5">
    <location>
        <begin position="373"/>
        <end position="392"/>
    </location>
</feature>
<protein>
    <submittedName>
        <fullName evidence="7">MFS transporter</fullName>
    </submittedName>
</protein>
<accession>A0A563E8V2</accession>
<evidence type="ECO:0000256" key="4">
    <source>
        <dbReference type="ARBA" id="ARBA00023136"/>
    </source>
</evidence>
<dbReference type="PANTHER" id="PTHR23542:SF1">
    <property type="entry name" value="MAJOR FACILITATOR SUPERFAMILY (MFS) PROFILE DOMAIN-CONTAINING PROTEIN"/>
    <property type="match status" value="1"/>
</dbReference>
<keyword evidence="8" id="KW-1185">Reference proteome</keyword>
<keyword evidence="3 5" id="KW-1133">Transmembrane helix</keyword>
<dbReference type="AlphaFoldDB" id="A0A563E8V2"/>
<feature type="transmembrane region" description="Helical" evidence="5">
    <location>
        <begin position="341"/>
        <end position="361"/>
    </location>
</feature>
<evidence type="ECO:0000256" key="1">
    <source>
        <dbReference type="ARBA" id="ARBA00004651"/>
    </source>
</evidence>
<dbReference type="InterPro" id="IPR011701">
    <property type="entry name" value="MFS"/>
</dbReference>
<dbReference type="RefSeq" id="WP_146314728.1">
    <property type="nucleotide sequence ID" value="NZ_VCQV01000001.1"/>
</dbReference>
<dbReference type="SUPFAM" id="SSF103473">
    <property type="entry name" value="MFS general substrate transporter"/>
    <property type="match status" value="1"/>
</dbReference>
<comment type="subcellular location">
    <subcellularLocation>
        <location evidence="1">Cell membrane</location>
        <topology evidence="1">Multi-pass membrane protein</topology>
    </subcellularLocation>
</comment>
<evidence type="ECO:0000313" key="7">
    <source>
        <dbReference type="EMBL" id="TWP38946.1"/>
    </source>
</evidence>
<sequence length="413" mass="41182">MSAIQSYRRLFSLTGMSYVVIAFLGRLPLAMSQMGVLMFVASRTGSFGAGGTCAGALAVANAIGAPAAGSLADRLGQRPVVLVQSLAGATGLGVIVLIVESGAGWGWAALAAAGAGLMLPQVGPLARVRWRPVIARHHAGQHLLDTAFSYEGSADEATFVLGPALVGILAAIVDPAVGLIGALVVLAVFGTLFALHPTARMAHPETTAATGTARLLTLGLFVLAGAQLIIGMVFGSVQTGATVIATDAGHAGIAGLLHATLGVGSVVAGLCMAALPASIGHLTRWRATAGGLLVLAVPLLVVHSIGTLVPVLLVLGLCVAPYMITTFTLGESITPVNRTGAAMTLLAAATGMGYAVGAAIAGRLADIGGETPAFAVTVVAGLLALTLSTFAGRALRPAEDPRPVPTPALGSRP</sequence>